<reference evidence="1 2" key="1">
    <citation type="submission" date="2016-10" db="EMBL/GenBank/DDBJ databases">
        <authorList>
            <person name="de Groot N.N."/>
        </authorList>
    </citation>
    <scope>NUCLEOTIDE SEQUENCE [LARGE SCALE GENOMIC DNA]</scope>
    <source>
        <strain evidence="1 2">L14</strain>
    </source>
</reference>
<organism evidence="1 2">
    <name type="scientific">Selenomonas ruminantium</name>
    <dbReference type="NCBI Taxonomy" id="971"/>
    <lineage>
        <taxon>Bacteria</taxon>
        <taxon>Bacillati</taxon>
        <taxon>Bacillota</taxon>
        <taxon>Negativicutes</taxon>
        <taxon>Selenomonadales</taxon>
        <taxon>Selenomonadaceae</taxon>
        <taxon>Selenomonas</taxon>
    </lineage>
</organism>
<dbReference type="AlphaFoldDB" id="A0A1I0WT06"/>
<evidence type="ECO:0000313" key="2">
    <source>
        <dbReference type="Proteomes" id="UP000183843"/>
    </source>
</evidence>
<name>A0A1I0WT06_SELRU</name>
<proteinExistence type="predicted"/>
<evidence type="ECO:0000313" key="1">
    <source>
        <dbReference type="EMBL" id="SFA91875.1"/>
    </source>
</evidence>
<dbReference type="Proteomes" id="UP000183843">
    <property type="component" value="Unassembled WGS sequence"/>
</dbReference>
<sequence>MFDKQIIFTGKHANYLRKLAKGSSSDSAEWVFQYNYEVLLIAPLIGFLYNRTAEAEKNTDVKENNIFLEAINRIRKDLLFTYRLIMILHKQKELSVDERLNRAFRYDRDDEKRKSGDEVFWGYVLGGIEVLYEKFVEEPHGSDELVQNIYEFIETFQMTKVNDFDQDAVIKLCQQAGI</sequence>
<protein>
    <submittedName>
        <fullName evidence="1">Uncharacterized protein</fullName>
    </submittedName>
</protein>
<dbReference type="RefSeq" id="WP_074814346.1">
    <property type="nucleotide sequence ID" value="NZ_FOJX01000003.1"/>
</dbReference>
<dbReference type="EMBL" id="FOJX01000003">
    <property type="protein sequence ID" value="SFA91875.1"/>
    <property type="molecule type" value="Genomic_DNA"/>
</dbReference>
<gene>
    <name evidence="1" type="ORF">SAMN05216587_103295</name>
</gene>
<accession>A0A1I0WT06</accession>